<dbReference type="EMBL" id="OBEL01000001">
    <property type="protein sequence ID" value="SNZ08004.1"/>
    <property type="molecule type" value="Genomic_DNA"/>
</dbReference>
<proteinExistence type="predicted"/>
<dbReference type="PANTHER" id="PTHR21666">
    <property type="entry name" value="PEPTIDASE-RELATED"/>
    <property type="match status" value="1"/>
</dbReference>
<keyword evidence="7" id="KW-1133">Transmembrane helix</keyword>
<name>A0A285NER3_9HYPH</name>
<evidence type="ECO:0000256" key="2">
    <source>
        <dbReference type="ARBA" id="ARBA00022670"/>
    </source>
</evidence>
<evidence type="ECO:0000256" key="3">
    <source>
        <dbReference type="ARBA" id="ARBA00022723"/>
    </source>
</evidence>
<dbReference type="InterPro" id="IPR050570">
    <property type="entry name" value="Cell_wall_metabolism_enzyme"/>
</dbReference>
<evidence type="ECO:0000259" key="8">
    <source>
        <dbReference type="Pfam" id="PF01551"/>
    </source>
</evidence>
<dbReference type="GO" id="GO:0004222">
    <property type="term" value="F:metalloendopeptidase activity"/>
    <property type="evidence" value="ECO:0007669"/>
    <property type="project" value="TreeGrafter"/>
</dbReference>
<feature type="domain" description="M23ase beta-sheet core" evidence="8">
    <location>
        <begin position="360"/>
        <end position="454"/>
    </location>
</feature>
<dbReference type="Pfam" id="PF01551">
    <property type="entry name" value="Peptidase_M23"/>
    <property type="match status" value="1"/>
</dbReference>
<dbReference type="SUPFAM" id="SSF51261">
    <property type="entry name" value="Duplicated hybrid motif"/>
    <property type="match status" value="1"/>
</dbReference>
<evidence type="ECO:0000256" key="1">
    <source>
        <dbReference type="ARBA" id="ARBA00001947"/>
    </source>
</evidence>
<dbReference type="Proteomes" id="UP000219439">
    <property type="component" value="Unassembled WGS sequence"/>
</dbReference>
<gene>
    <name evidence="9" type="ORF">SAMN06265368_1387</name>
</gene>
<dbReference type="RefSeq" id="WP_244580027.1">
    <property type="nucleotide sequence ID" value="NZ_OBEL01000001.1"/>
</dbReference>
<organism evidence="9 10">
    <name type="scientific">Cohaesibacter gelatinilyticus</name>
    <dbReference type="NCBI Taxonomy" id="372072"/>
    <lineage>
        <taxon>Bacteria</taxon>
        <taxon>Pseudomonadati</taxon>
        <taxon>Pseudomonadota</taxon>
        <taxon>Alphaproteobacteria</taxon>
        <taxon>Hyphomicrobiales</taxon>
        <taxon>Cohaesibacteraceae</taxon>
    </lineage>
</organism>
<dbReference type="FunFam" id="2.70.70.10:FF:000006">
    <property type="entry name" value="M23 family peptidase"/>
    <property type="match status" value="1"/>
</dbReference>
<keyword evidence="10" id="KW-1185">Reference proteome</keyword>
<dbReference type="GO" id="GO:0046872">
    <property type="term" value="F:metal ion binding"/>
    <property type="evidence" value="ECO:0007669"/>
    <property type="project" value="UniProtKB-KW"/>
</dbReference>
<keyword evidence="7" id="KW-0472">Membrane</keyword>
<evidence type="ECO:0000256" key="4">
    <source>
        <dbReference type="ARBA" id="ARBA00022801"/>
    </source>
</evidence>
<feature type="transmembrane region" description="Helical" evidence="7">
    <location>
        <begin position="35"/>
        <end position="60"/>
    </location>
</feature>
<accession>A0A285NER3</accession>
<dbReference type="AlphaFoldDB" id="A0A285NER3"/>
<keyword evidence="3" id="KW-0479">Metal-binding</keyword>
<reference evidence="9 10" key="1">
    <citation type="submission" date="2017-09" db="EMBL/GenBank/DDBJ databases">
        <authorList>
            <person name="Ehlers B."/>
            <person name="Leendertz F.H."/>
        </authorList>
    </citation>
    <scope>NUCLEOTIDE SEQUENCE [LARGE SCALE GENOMIC DNA]</scope>
    <source>
        <strain evidence="9 10">DSM 18289</strain>
    </source>
</reference>
<keyword evidence="2" id="KW-0645">Protease</keyword>
<comment type="cofactor">
    <cofactor evidence="1">
        <name>Zn(2+)</name>
        <dbReference type="ChEBI" id="CHEBI:29105"/>
    </cofactor>
</comment>
<keyword evidence="4" id="KW-0378">Hydrolase</keyword>
<dbReference type="CDD" id="cd12797">
    <property type="entry name" value="M23_peptidase"/>
    <property type="match status" value="1"/>
</dbReference>
<keyword evidence="7" id="KW-0812">Transmembrane</keyword>
<protein>
    <submittedName>
        <fullName evidence="9">Peptidase family M23</fullName>
    </submittedName>
</protein>
<keyword evidence="5" id="KW-0862">Zinc</keyword>
<dbReference type="InterPro" id="IPR016047">
    <property type="entry name" value="M23ase_b-sheet_dom"/>
</dbReference>
<evidence type="ECO:0000256" key="5">
    <source>
        <dbReference type="ARBA" id="ARBA00022833"/>
    </source>
</evidence>
<dbReference type="PANTHER" id="PTHR21666:SF288">
    <property type="entry name" value="CELL DIVISION PROTEIN YTFB"/>
    <property type="match status" value="1"/>
</dbReference>
<dbReference type="Gene3D" id="2.70.70.10">
    <property type="entry name" value="Glucose Permease (Domain IIA)"/>
    <property type="match status" value="1"/>
</dbReference>
<dbReference type="InterPro" id="IPR011055">
    <property type="entry name" value="Dup_hybrid_motif"/>
</dbReference>
<keyword evidence="6" id="KW-0482">Metalloprotease</keyword>
<evidence type="ECO:0000256" key="6">
    <source>
        <dbReference type="ARBA" id="ARBA00023049"/>
    </source>
</evidence>
<evidence type="ECO:0000313" key="10">
    <source>
        <dbReference type="Proteomes" id="UP000219439"/>
    </source>
</evidence>
<sequence>MLSQDRNKTFGRRNEPHRIIIAHGDVVQDFTIRPWVFSTLFVIGLIFSALYLSATTYLVFRDEIISFSRSEQAMIHNAYEDRITNLRAQLDRVASRQMIDQQEIENRVQILMRKQADYEAYSSVLAPILEKAEAAGVKIRDTLDMPTPKTAPWRIKQSDQQAKAEIQQATESRIQTSFTELASLGFRSSKPIMSGAEVNQTDQLTQVASLDLEQPSMLAASDTSIDNEPTSAVPQPSNTIMRLADAAQQLDDDIFDNAVILGNILQDIRKKTERVERRIASLGVKLDSDVAMGGPFLPLAHHSDQKRLARDAEQVAIALDQYMRLKENIRKLPIAHPLPSGRLTSRFGPRRDPFVGRMAMHSGIDIAHRRGTPIRAAGDGKVVHAGRKSGYGLMVEIDHGNGVTSRYAHMSKVIARKGTRIKKGAVVGKVGSSGRSTGPHLHFETRIRGKAVNPSSFLLAGVELRGDI</sequence>
<dbReference type="GO" id="GO:0006508">
    <property type="term" value="P:proteolysis"/>
    <property type="evidence" value="ECO:0007669"/>
    <property type="project" value="UniProtKB-KW"/>
</dbReference>
<evidence type="ECO:0000313" key="9">
    <source>
        <dbReference type="EMBL" id="SNZ08004.1"/>
    </source>
</evidence>
<evidence type="ECO:0000256" key="7">
    <source>
        <dbReference type="SAM" id="Phobius"/>
    </source>
</evidence>